<feature type="domain" description="THAP4-like heme-binding" evidence="2">
    <location>
        <begin position="8"/>
        <end position="185"/>
    </location>
</feature>
<evidence type="ECO:0000259" key="2">
    <source>
        <dbReference type="Pfam" id="PF08768"/>
    </source>
</evidence>
<dbReference type="Gene3D" id="2.40.128.20">
    <property type="match status" value="1"/>
</dbReference>
<name>A0A7T0G201_9BACT</name>
<organism evidence="3 4">
    <name type="scientific">Candidatus Nitronauta litoralis</name>
    <dbReference type="NCBI Taxonomy" id="2705533"/>
    <lineage>
        <taxon>Bacteria</taxon>
        <taxon>Pseudomonadati</taxon>
        <taxon>Nitrospinota/Tectimicrobiota group</taxon>
        <taxon>Nitrospinota</taxon>
        <taxon>Nitrospinia</taxon>
        <taxon>Nitrospinales</taxon>
        <taxon>Nitrospinaceae</taxon>
        <taxon>Candidatus Nitronauta</taxon>
    </lineage>
</organism>
<gene>
    <name evidence="3" type="ORF">G3M70_17770</name>
</gene>
<evidence type="ECO:0000313" key="3">
    <source>
        <dbReference type="EMBL" id="QPJ63618.1"/>
    </source>
</evidence>
<dbReference type="SUPFAM" id="SSF50814">
    <property type="entry name" value="Lipocalins"/>
    <property type="match status" value="1"/>
</dbReference>
<dbReference type="Pfam" id="PF08768">
    <property type="entry name" value="THAP4_heme-bd"/>
    <property type="match status" value="1"/>
</dbReference>
<reference evidence="3 4" key="1">
    <citation type="submission" date="2020-02" db="EMBL/GenBank/DDBJ databases">
        <title>Genomic and physiological characterization of two novel Nitrospinaceae genera.</title>
        <authorList>
            <person name="Mueller A.J."/>
            <person name="Jung M.-Y."/>
            <person name="Strachan C.R."/>
            <person name="Herbold C.W."/>
            <person name="Kirkegaard R.H."/>
            <person name="Daims H."/>
        </authorList>
    </citation>
    <scope>NUCLEOTIDE SEQUENCE [LARGE SCALE GENOMIC DNA]</scope>
    <source>
        <strain evidence="3">EB</strain>
    </source>
</reference>
<dbReference type="AlphaFoldDB" id="A0A7T0G201"/>
<evidence type="ECO:0000256" key="1">
    <source>
        <dbReference type="SAM" id="MobiDB-lite"/>
    </source>
</evidence>
<proteinExistence type="predicted"/>
<dbReference type="KEGG" id="nli:G3M70_17770"/>
<protein>
    <submittedName>
        <fullName evidence="3">FABP family protein</fullName>
    </submittedName>
</protein>
<dbReference type="Proteomes" id="UP000594688">
    <property type="component" value="Chromosome"/>
</dbReference>
<accession>A0A7T0G201</accession>
<dbReference type="InterPro" id="IPR014878">
    <property type="entry name" value="THAP4-like_heme-bd"/>
</dbReference>
<feature type="region of interest" description="Disordered" evidence="1">
    <location>
        <begin position="20"/>
        <end position="40"/>
    </location>
</feature>
<dbReference type="InterPro" id="IPR012674">
    <property type="entry name" value="Calycin"/>
</dbReference>
<evidence type="ECO:0000313" key="4">
    <source>
        <dbReference type="Proteomes" id="UP000594688"/>
    </source>
</evidence>
<dbReference type="EMBL" id="CP048685">
    <property type="protein sequence ID" value="QPJ63618.1"/>
    <property type="molecule type" value="Genomic_DNA"/>
</dbReference>
<sequence length="187" mass="21158">MDQDIIDKLGPLGKLAGIWEGDKGDDTAPSGNRETENNKFRERMTFDPFGPVNNHEQELFGLRYSTTAWKIGSDSPFHEELGYWLWDEANRQAMRCFIVPRGVNVLAGGTVKEGADSFELSAKAGSDTYGICSNLFLDKEFKTVNYLLKVTFHPDQSFSYEEDTQIQIKGKPDLFHHIDKNTLTKVT</sequence>